<dbReference type="EMBL" id="QGTW01000016">
    <property type="protein sequence ID" value="PWW20252.1"/>
    <property type="molecule type" value="Genomic_DNA"/>
</dbReference>
<reference evidence="1 2" key="1">
    <citation type="submission" date="2018-05" db="EMBL/GenBank/DDBJ databases">
        <title>Freshwater and sediment microbial communities from various areas in North America, analyzing microbe dynamics in response to fracking.</title>
        <authorList>
            <person name="Lamendella R."/>
        </authorList>
    </citation>
    <scope>NUCLEOTIDE SEQUENCE [LARGE SCALE GENOMIC DNA]</scope>
    <source>
        <strain evidence="1 2">15_TX</strain>
    </source>
</reference>
<name>A0A2V2ZKS3_9BACI</name>
<accession>A0A2V2ZKS3</accession>
<dbReference type="Proteomes" id="UP000247150">
    <property type="component" value="Unassembled WGS sequence"/>
</dbReference>
<gene>
    <name evidence="1" type="ORF">DFO73_11667</name>
</gene>
<dbReference type="AlphaFoldDB" id="A0A2V2ZKS3"/>
<comment type="caution">
    <text evidence="1">The sequence shown here is derived from an EMBL/GenBank/DDBJ whole genome shotgun (WGS) entry which is preliminary data.</text>
</comment>
<proteinExistence type="predicted"/>
<evidence type="ECO:0000313" key="2">
    <source>
        <dbReference type="Proteomes" id="UP000247150"/>
    </source>
</evidence>
<organism evidence="1 2">
    <name type="scientific">Cytobacillus oceanisediminis</name>
    <dbReference type="NCBI Taxonomy" id="665099"/>
    <lineage>
        <taxon>Bacteria</taxon>
        <taxon>Bacillati</taxon>
        <taxon>Bacillota</taxon>
        <taxon>Bacilli</taxon>
        <taxon>Bacillales</taxon>
        <taxon>Bacillaceae</taxon>
        <taxon>Cytobacillus</taxon>
    </lineage>
</organism>
<protein>
    <submittedName>
        <fullName evidence="1">Uncharacterized protein</fullName>
    </submittedName>
</protein>
<evidence type="ECO:0000313" key="1">
    <source>
        <dbReference type="EMBL" id="PWW20252.1"/>
    </source>
</evidence>
<sequence>MGIEPTERLTDVPLGFEDREEHQHLSHPHRFILIKFNTVYKVFF</sequence>